<dbReference type="PANTHER" id="PTHR20857">
    <property type="entry name" value="THIAMINE-PHOSPHATE PYROPHOSPHORYLASE"/>
    <property type="match status" value="1"/>
</dbReference>
<reference evidence="4 5" key="1">
    <citation type="submission" date="2024-10" db="EMBL/GenBank/DDBJ databases">
        <title>Updated reference genomes for cyclostephanoid diatoms.</title>
        <authorList>
            <person name="Roberts W.R."/>
            <person name="Alverson A.J."/>
        </authorList>
    </citation>
    <scope>NUCLEOTIDE SEQUENCE [LARGE SCALE GENOMIC DNA]</scope>
    <source>
        <strain evidence="4 5">AJA228-03</strain>
    </source>
</reference>
<dbReference type="InterPro" id="IPR013785">
    <property type="entry name" value="Aldolase_TIM"/>
</dbReference>
<dbReference type="PANTHER" id="PTHR20857:SF23">
    <property type="entry name" value="THIAMINE BIOSYNTHETIC BIFUNCTIONAL ENZYME"/>
    <property type="match status" value="1"/>
</dbReference>
<dbReference type="Proteomes" id="UP001530377">
    <property type="component" value="Unassembled WGS sequence"/>
</dbReference>
<dbReference type="InterPro" id="IPR036206">
    <property type="entry name" value="ThiamineP_synth_sf"/>
</dbReference>
<dbReference type="SUPFAM" id="SSF51391">
    <property type="entry name" value="Thiamin phosphate synthase"/>
    <property type="match status" value="1"/>
</dbReference>
<accession>A0ABD3R679</accession>
<evidence type="ECO:0000256" key="2">
    <source>
        <dbReference type="ARBA" id="ARBA00022977"/>
    </source>
</evidence>
<protein>
    <recommendedName>
        <fullName evidence="3">Thiamine phosphate synthase/TenI domain-containing protein</fullName>
    </recommendedName>
</protein>
<keyword evidence="2" id="KW-0784">Thiamine biosynthesis</keyword>
<gene>
    <name evidence="4" type="ORF">ACHAXA_008331</name>
</gene>
<comment type="pathway">
    <text evidence="1">Cofactor biosynthesis; thiamine diphosphate biosynthesis.</text>
</comment>
<name>A0ABD3R679_9STRA</name>
<dbReference type="InterPro" id="IPR022998">
    <property type="entry name" value="ThiamineP_synth_TenI"/>
</dbReference>
<organism evidence="4 5">
    <name type="scientific">Cyclostephanos tholiformis</name>
    <dbReference type="NCBI Taxonomy" id="382380"/>
    <lineage>
        <taxon>Eukaryota</taxon>
        <taxon>Sar</taxon>
        <taxon>Stramenopiles</taxon>
        <taxon>Ochrophyta</taxon>
        <taxon>Bacillariophyta</taxon>
        <taxon>Coscinodiscophyceae</taxon>
        <taxon>Thalassiosirophycidae</taxon>
        <taxon>Stephanodiscales</taxon>
        <taxon>Stephanodiscaceae</taxon>
        <taxon>Cyclostephanos</taxon>
    </lineage>
</organism>
<proteinExistence type="predicted"/>
<feature type="domain" description="Thiamine phosphate synthase/TenI" evidence="3">
    <location>
        <begin position="97"/>
        <end position="247"/>
    </location>
</feature>
<evidence type="ECO:0000256" key="1">
    <source>
        <dbReference type="ARBA" id="ARBA00004948"/>
    </source>
</evidence>
<dbReference type="GO" id="GO:0009228">
    <property type="term" value="P:thiamine biosynthetic process"/>
    <property type="evidence" value="ECO:0007669"/>
    <property type="project" value="UniProtKB-KW"/>
</dbReference>
<sequence length="366" mass="40129">MHRFIATVISVAVMPYPPAIVGFSHPHAASPLPRIPPKSSPPRHDVDAYDAVDSHIDIESPSTSRWGKSPPYLAILTEPDACASIERVDETFRAIELATAVDGDVDMVVLRVENDSEVECATRKWALLRRLAELKGAGGGNFLLVVNDDVDIVLEALYRNVTVDGVHVKERNAHLIPSIRSKLEHAVARSFGGGSDSTENVIIGTSCHSIDSAARSYRLSPRGPDYLFVGTCYPTRSHPEKRTVEQLEGPSLPGDVKRELYDIYNNTKREIDIGSAISSQSTPTLPPVIFAIGGIDERNCQEPVLNFDADGIAVIRTVMHAPDPGEVVRRLKKTMKNERADLGGLVYRTEKEGVSCISYDKIKEKN</sequence>
<dbReference type="AlphaFoldDB" id="A0ABD3R679"/>
<evidence type="ECO:0000313" key="5">
    <source>
        <dbReference type="Proteomes" id="UP001530377"/>
    </source>
</evidence>
<evidence type="ECO:0000259" key="3">
    <source>
        <dbReference type="Pfam" id="PF02581"/>
    </source>
</evidence>
<keyword evidence="5" id="KW-1185">Reference proteome</keyword>
<dbReference type="Gene3D" id="3.20.20.70">
    <property type="entry name" value="Aldolase class I"/>
    <property type="match status" value="1"/>
</dbReference>
<dbReference type="Pfam" id="PF02581">
    <property type="entry name" value="TMP-TENI"/>
    <property type="match status" value="1"/>
</dbReference>
<evidence type="ECO:0000313" key="4">
    <source>
        <dbReference type="EMBL" id="KAL3808510.1"/>
    </source>
</evidence>
<dbReference type="CDD" id="cd00564">
    <property type="entry name" value="TMP_TenI"/>
    <property type="match status" value="1"/>
</dbReference>
<dbReference type="EMBL" id="JALLPB020000500">
    <property type="protein sequence ID" value="KAL3808510.1"/>
    <property type="molecule type" value="Genomic_DNA"/>
</dbReference>
<comment type="caution">
    <text evidence="4">The sequence shown here is derived from an EMBL/GenBank/DDBJ whole genome shotgun (WGS) entry which is preliminary data.</text>
</comment>